<name>A0ABT5BUK3_9BACT</name>
<comment type="caution">
    <text evidence="2">The sequence shown here is derived from an EMBL/GenBank/DDBJ whole genome shotgun (WGS) entry which is preliminary data.</text>
</comment>
<dbReference type="EMBL" id="JAQNDK010000001">
    <property type="protein sequence ID" value="MDC0677814.1"/>
    <property type="molecule type" value="Genomic_DNA"/>
</dbReference>
<protein>
    <recommendedName>
        <fullName evidence="4">Lipoprotein</fullName>
    </recommendedName>
</protein>
<gene>
    <name evidence="2" type="ORF">POL72_08740</name>
</gene>
<reference evidence="2 3" key="1">
    <citation type="submission" date="2023-01" db="EMBL/GenBank/DDBJ databases">
        <title>Minimal conservation of predation-associated metabolite biosynthetic gene clusters underscores biosynthetic potential of Myxococcota including descriptions for ten novel species: Archangium lansinium sp. nov., Myxococcus landrumus sp. nov., Nannocystis bai.</title>
        <authorList>
            <person name="Ahearne A."/>
            <person name="Stevens C."/>
            <person name="Dowd S."/>
        </authorList>
    </citation>
    <scope>NUCLEOTIDE SEQUENCE [LARGE SCALE GENOMIC DNA]</scope>
    <source>
        <strain evidence="2 3">WIWO2</strain>
    </source>
</reference>
<dbReference type="Proteomes" id="UP001217485">
    <property type="component" value="Unassembled WGS sequence"/>
</dbReference>
<feature type="region of interest" description="Disordered" evidence="1">
    <location>
        <begin position="1"/>
        <end position="32"/>
    </location>
</feature>
<organism evidence="2 3">
    <name type="scientific">Sorangium atrum</name>
    <dbReference type="NCBI Taxonomy" id="2995308"/>
    <lineage>
        <taxon>Bacteria</taxon>
        <taxon>Pseudomonadati</taxon>
        <taxon>Myxococcota</taxon>
        <taxon>Polyangia</taxon>
        <taxon>Polyangiales</taxon>
        <taxon>Polyangiaceae</taxon>
        <taxon>Sorangium</taxon>
    </lineage>
</organism>
<evidence type="ECO:0000256" key="1">
    <source>
        <dbReference type="SAM" id="MobiDB-lite"/>
    </source>
</evidence>
<evidence type="ECO:0000313" key="3">
    <source>
        <dbReference type="Proteomes" id="UP001217485"/>
    </source>
</evidence>
<sequence>MPLMSRKLHQGSGARHLGPLQHRPSARELAPGQARDARRLLGGARGAARLALGIATAALALGACSGGEARAPNPMRALDERRAIEVIRRAMAHEGTQPARGREVELTSGKKVRVDVGVQSRSYGVVYVTEEDAQALGAAIPPPNGRDEKLRIVRGGADGAIRLVLLYQQNYLYDDLVGESHERTTITAERELTRDVQDFITYARTQKFQ</sequence>
<proteinExistence type="predicted"/>
<evidence type="ECO:0000313" key="2">
    <source>
        <dbReference type="EMBL" id="MDC0677814.1"/>
    </source>
</evidence>
<evidence type="ECO:0008006" key="4">
    <source>
        <dbReference type="Google" id="ProtNLM"/>
    </source>
</evidence>
<accession>A0ABT5BUK3</accession>
<keyword evidence="3" id="KW-1185">Reference proteome</keyword>
<dbReference type="RefSeq" id="WP_272094564.1">
    <property type="nucleotide sequence ID" value="NZ_JAQNDK010000001.1"/>
</dbReference>